<dbReference type="InterPro" id="IPR050109">
    <property type="entry name" value="HTH-type_TetR-like_transc_reg"/>
</dbReference>
<evidence type="ECO:0000313" key="6">
    <source>
        <dbReference type="EMBL" id="MUG68685.1"/>
    </source>
</evidence>
<dbReference type="GO" id="GO:0000976">
    <property type="term" value="F:transcription cis-regulatory region binding"/>
    <property type="evidence" value="ECO:0007669"/>
    <property type="project" value="TreeGrafter"/>
</dbReference>
<keyword evidence="2 4" id="KW-0238">DNA-binding</keyword>
<dbReference type="PRINTS" id="PR00455">
    <property type="entry name" value="HTHTETR"/>
</dbReference>
<keyword evidence="3" id="KW-0804">Transcription</keyword>
<feature type="domain" description="HTH tetR-type" evidence="5">
    <location>
        <begin position="1"/>
        <end position="60"/>
    </location>
</feature>
<dbReference type="GO" id="GO:0003700">
    <property type="term" value="F:DNA-binding transcription factor activity"/>
    <property type="evidence" value="ECO:0007669"/>
    <property type="project" value="TreeGrafter"/>
</dbReference>
<dbReference type="AlphaFoldDB" id="A0A268EE47"/>
<organism evidence="7 8">
    <name type="scientific">Paenibacillus campinasensis</name>
    <dbReference type="NCBI Taxonomy" id="66347"/>
    <lineage>
        <taxon>Bacteria</taxon>
        <taxon>Bacillati</taxon>
        <taxon>Bacillota</taxon>
        <taxon>Bacilli</taxon>
        <taxon>Bacillales</taxon>
        <taxon>Paenibacillaceae</taxon>
        <taxon>Paenibacillus</taxon>
    </lineage>
</organism>
<dbReference type="PROSITE" id="PS50977">
    <property type="entry name" value="HTH_TETR_2"/>
    <property type="match status" value="1"/>
</dbReference>
<reference evidence="7 8" key="1">
    <citation type="submission" date="2017-07" db="EMBL/GenBank/DDBJ databases">
        <title>Isolation and whole genome analysis of endospore-forming bacteria from heroin.</title>
        <authorList>
            <person name="Kalinowski J."/>
            <person name="Ahrens B."/>
            <person name="Al-Dilaimi A."/>
            <person name="Winkler A."/>
            <person name="Wibberg D."/>
            <person name="Schleenbecker U."/>
            <person name="Ruckert C."/>
            <person name="Wolfel R."/>
            <person name="Grass G."/>
        </authorList>
    </citation>
    <scope>NUCLEOTIDE SEQUENCE [LARGE SCALE GENOMIC DNA]</scope>
    <source>
        <strain evidence="7 8">7537-G1</strain>
    </source>
</reference>
<dbReference type="PANTHER" id="PTHR30055:SF234">
    <property type="entry name" value="HTH-TYPE TRANSCRIPTIONAL REGULATOR BETI"/>
    <property type="match status" value="1"/>
</dbReference>
<dbReference type="Gene3D" id="1.10.10.60">
    <property type="entry name" value="Homeodomain-like"/>
    <property type="match status" value="1"/>
</dbReference>
<dbReference type="SUPFAM" id="SSF46689">
    <property type="entry name" value="Homeodomain-like"/>
    <property type="match status" value="1"/>
</dbReference>
<protein>
    <submittedName>
        <fullName evidence="7">TetR family transcriptional regulator</fullName>
    </submittedName>
</protein>
<evidence type="ECO:0000313" key="7">
    <source>
        <dbReference type="EMBL" id="PAD71381.1"/>
    </source>
</evidence>
<sequence>MSKDKIKEIAIQHFNRYGYEGTRMAKIAEEAGIRKQSLSYHYSSKKELLLELYAEAVQSEIEFVHHYFHRAGGWSWEDRLYNFLVEHKNRFLMHPNVNLMFVFSFIPPLEVNDYVLSQYRRYLAVLKGELTALFEEAGHPSPEECSVAYVTLLDGLDVQLVYETHQSYERTMAIAWSVFLAGIRHV</sequence>
<dbReference type="PANTHER" id="PTHR30055">
    <property type="entry name" value="HTH-TYPE TRANSCRIPTIONAL REGULATOR RUTR"/>
    <property type="match status" value="1"/>
</dbReference>
<comment type="caution">
    <text evidence="7">The sequence shown here is derived from an EMBL/GenBank/DDBJ whole genome shotgun (WGS) entry which is preliminary data.</text>
</comment>
<name>A0A268EE47_9BACL</name>
<dbReference type="EMBL" id="WOAA01000032">
    <property type="protein sequence ID" value="MUG68685.1"/>
    <property type="molecule type" value="Genomic_DNA"/>
</dbReference>
<dbReference type="Pfam" id="PF00440">
    <property type="entry name" value="TetR_N"/>
    <property type="match status" value="1"/>
</dbReference>
<reference evidence="6 9" key="2">
    <citation type="submission" date="2019-11" db="EMBL/GenBank/DDBJ databases">
        <title>Draft genome sequences of five Paenibacillus species of dairy origin.</title>
        <authorList>
            <person name="Olajide A.M."/>
            <person name="Chen S."/>
            <person name="Lapointe G."/>
        </authorList>
    </citation>
    <scope>NUCLEOTIDE SEQUENCE [LARGE SCALE GENOMIC DNA]</scope>
    <source>
        <strain evidence="6 9">3CS1</strain>
    </source>
</reference>
<evidence type="ECO:0000256" key="2">
    <source>
        <dbReference type="ARBA" id="ARBA00023125"/>
    </source>
</evidence>
<dbReference type="Gene3D" id="1.10.357.10">
    <property type="entry name" value="Tetracycline Repressor, domain 2"/>
    <property type="match status" value="1"/>
</dbReference>
<evidence type="ECO:0000313" key="9">
    <source>
        <dbReference type="Proteomes" id="UP000435177"/>
    </source>
</evidence>
<dbReference type="OrthoDB" id="509229at2"/>
<dbReference type="Proteomes" id="UP000435177">
    <property type="component" value="Unassembled WGS sequence"/>
</dbReference>
<accession>A0A268EE47</accession>
<keyword evidence="1" id="KW-0805">Transcription regulation</keyword>
<feature type="DNA-binding region" description="H-T-H motif" evidence="4">
    <location>
        <begin position="23"/>
        <end position="42"/>
    </location>
</feature>
<dbReference type="InterPro" id="IPR001647">
    <property type="entry name" value="HTH_TetR"/>
</dbReference>
<evidence type="ECO:0000259" key="5">
    <source>
        <dbReference type="PROSITE" id="PS50977"/>
    </source>
</evidence>
<dbReference type="RefSeq" id="WP_095268007.1">
    <property type="nucleotide sequence ID" value="NZ_NPBY01000105.1"/>
</dbReference>
<evidence type="ECO:0000313" key="8">
    <source>
        <dbReference type="Proteomes" id="UP000215596"/>
    </source>
</evidence>
<dbReference type="Proteomes" id="UP000215596">
    <property type="component" value="Unassembled WGS sequence"/>
</dbReference>
<gene>
    <name evidence="7" type="ORF">CHH67_24595</name>
    <name evidence="6" type="ORF">GNP94_22195</name>
</gene>
<keyword evidence="9" id="KW-1185">Reference proteome</keyword>
<evidence type="ECO:0000256" key="3">
    <source>
        <dbReference type="ARBA" id="ARBA00023163"/>
    </source>
</evidence>
<evidence type="ECO:0000256" key="4">
    <source>
        <dbReference type="PROSITE-ProRule" id="PRU00335"/>
    </source>
</evidence>
<dbReference type="InterPro" id="IPR009057">
    <property type="entry name" value="Homeodomain-like_sf"/>
</dbReference>
<dbReference type="EMBL" id="NPBY01000105">
    <property type="protein sequence ID" value="PAD71381.1"/>
    <property type="molecule type" value="Genomic_DNA"/>
</dbReference>
<evidence type="ECO:0000256" key="1">
    <source>
        <dbReference type="ARBA" id="ARBA00023015"/>
    </source>
</evidence>
<proteinExistence type="predicted"/>